<dbReference type="KEGG" id="tpol:Mal48_32310"/>
<gene>
    <name evidence="1" type="ORF">Mal48_32310</name>
</gene>
<dbReference type="EMBL" id="CP036267">
    <property type="protein sequence ID" value="QDT33974.1"/>
    <property type="molecule type" value="Genomic_DNA"/>
</dbReference>
<keyword evidence="2" id="KW-1185">Reference proteome</keyword>
<dbReference type="Proteomes" id="UP000315724">
    <property type="component" value="Chromosome"/>
</dbReference>
<name>A0A517QQR5_9PLAN</name>
<dbReference type="RefSeq" id="WP_145201160.1">
    <property type="nucleotide sequence ID" value="NZ_CP036267.1"/>
</dbReference>
<dbReference type="OrthoDB" id="289689at2"/>
<protein>
    <submittedName>
        <fullName evidence="1">Uncharacterized protein</fullName>
    </submittedName>
</protein>
<sequence length="302" mass="32620">MTVTVHEKWDSRETSISEDSTVDLRYVIRGTDDDATANSALLAASPVLYGGLVRQSAHTERIAEDAWEGSVRYGMLEPPETGDSSFSFDTGGGTQHVTQALATVAAYSTSGPPPNFGGAIGVTKDSVEGVDITVPVYNFSETHYIDALLVTGAYKAGLFYLTGTVNNAPFRGFNAGEVLFMGASGSKRGQEDWEITYRFAASPNVSGLVVGSITGINKRGWEYLWVRYVDTEDTNAKTLVKRPQAVYVEQVYPYGNFAGLGIGACPMKTACDQIETESPRSDEEAAPARVDCSWETRGGRCW</sequence>
<evidence type="ECO:0000313" key="1">
    <source>
        <dbReference type="EMBL" id="QDT33974.1"/>
    </source>
</evidence>
<dbReference type="AlphaFoldDB" id="A0A517QQR5"/>
<accession>A0A517QQR5</accession>
<proteinExistence type="predicted"/>
<evidence type="ECO:0000313" key="2">
    <source>
        <dbReference type="Proteomes" id="UP000315724"/>
    </source>
</evidence>
<organism evidence="1 2">
    <name type="scientific">Thalassoglobus polymorphus</name>
    <dbReference type="NCBI Taxonomy" id="2527994"/>
    <lineage>
        <taxon>Bacteria</taxon>
        <taxon>Pseudomonadati</taxon>
        <taxon>Planctomycetota</taxon>
        <taxon>Planctomycetia</taxon>
        <taxon>Planctomycetales</taxon>
        <taxon>Planctomycetaceae</taxon>
        <taxon>Thalassoglobus</taxon>
    </lineage>
</organism>
<reference evidence="1 2" key="1">
    <citation type="submission" date="2019-02" db="EMBL/GenBank/DDBJ databases">
        <title>Deep-cultivation of Planctomycetes and their phenomic and genomic characterization uncovers novel biology.</title>
        <authorList>
            <person name="Wiegand S."/>
            <person name="Jogler M."/>
            <person name="Boedeker C."/>
            <person name="Pinto D."/>
            <person name="Vollmers J."/>
            <person name="Rivas-Marin E."/>
            <person name="Kohn T."/>
            <person name="Peeters S.H."/>
            <person name="Heuer A."/>
            <person name="Rast P."/>
            <person name="Oberbeckmann S."/>
            <person name="Bunk B."/>
            <person name="Jeske O."/>
            <person name="Meyerdierks A."/>
            <person name="Storesund J.E."/>
            <person name="Kallscheuer N."/>
            <person name="Luecker S."/>
            <person name="Lage O.M."/>
            <person name="Pohl T."/>
            <person name="Merkel B.J."/>
            <person name="Hornburger P."/>
            <person name="Mueller R.-W."/>
            <person name="Bruemmer F."/>
            <person name="Labrenz M."/>
            <person name="Spormann A.M."/>
            <person name="Op den Camp H."/>
            <person name="Overmann J."/>
            <person name="Amann R."/>
            <person name="Jetten M.S.M."/>
            <person name="Mascher T."/>
            <person name="Medema M.H."/>
            <person name="Devos D.P."/>
            <person name="Kaster A.-K."/>
            <person name="Ovreas L."/>
            <person name="Rohde M."/>
            <person name="Galperin M.Y."/>
            <person name="Jogler C."/>
        </authorList>
    </citation>
    <scope>NUCLEOTIDE SEQUENCE [LARGE SCALE GENOMIC DNA]</scope>
    <source>
        <strain evidence="1 2">Mal48</strain>
    </source>
</reference>